<dbReference type="GO" id="GO:0020037">
    <property type="term" value="F:heme binding"/>
    <property type="evidence" value="ECO:0007669"/>
    <property type="project" value="InterPro"/>
</dbReference>
<keyword evidence="3 9" id="KW-0479">Metal-binding</keyword>
<comment type="PTM">
    <text evidence="8">Binds 2 heme groups per subunit.</text>
</comment>
<dbReference type="InterPro" id="IPR036909">
    <property type="entry name" value="Cyt_c-like_dom_sf"/>
</dbReference>
<feature type="binding site" description="covalent" evidence="8">
    <location>
        <position position="222"/>
    </location>
    <ligand>
        <name>heme c</name>
        <dbReference type="ChEBI" id="CHEBI:61717"/>
        <label>2</label>
    </ligand>
</feature>
<dbReference type="GO" id="GO:0046872">
    <property type="term" value="F:metal ion binding"/>
    <property type="evidence" value="ECO:0007669"/>
    <property type="project" value="UniProtKB-KW"/>
</dbReference>
<evidence type="ECO:0000256" key="5">
    <source>
        <dbReference type="ARBA" id="ARBA00022764"/>
    </source>
</evidence>
<dbReference type="GO" id="GO:0004130">
    <property type="term" value="F:cytochrome-c peroxidase activity"/>
    <property type="evidence" value="ECO:0007669"/>
    <property type="project" value="TreeGrafter"/>
</dbReference>
<dbReference type="GO" id="GO:0009055">
    <property type="term" value="F:electron transfer activity"/>
    <property type="evidence" value="ECO:0007669"/>
    <property type="project" value="InterPro"/>
</dbReference>
<feature type="binding site" description="axial binding residue" evidence="9">
    <location>
        <position position="223"/>
    </location>
    <ligand>
        <name>heme c</name>
        <dbReference type="ChEBI" id="CHEBI:61717"/>
        <label>2</label>
    </ligand>
    <ligandPart>
        <name>Fe</name>
        <dbReference type="ChEBI" id="CHEBI:18248"/>
    </ligandPart>
</feature>
<proteinExistence type="predicted"/>
<dbReference type="OrthoDB" id="9805202at2"/>
<feature type="binding site" description="axial binding residue" evidence="9">
    <location>
        <position position="78"/>
    </location>
    <ligand>
        <name>heme c</name>
        <dbReference type="ChEBI" id="CHEBI:61717"/>
        <label>1</label>
    </ligand>
    <ligandPart>
        <name>Fe</name>
        <dbReference type="ChEBI" id="CHEBI:18248"/>
    </ligandPart>
</feature>
<dbReference type="SUPFAM" id="SSF46626">
    <property type="entry name" value="Cytochrome c"/>
    <property type="match status" value="2"/>
</dbReference>
<sequence length="345" mass="38536">MKIKHFLWLLLPLVFSCSDQDDTYVNLPLNFVVPSNFPDLAYDITINPPTEKGFELGKKLFYDGRLASDGLVSCGFCHLQENAFTHHGHTVSHGVDNALGTRNAPAIQNMAFQRIFMYDGASSHLDLQPIIPLTSEIEMNGNLNTILAMMKGDKSYRELFKASFDDGTVSIENMLKALSQFMVMLTSSNSKFDHYRRNESGGTLTSDEAAGYALFNTKCASCHATDLMTDDAFRNSGLAINPLINDVGRYRVTQQGQDYYKFKVPSLRNVEVSEPYMHDGRFGTLEAVLNHYSSGVVDSATLDPILKQNGKLGIALSETEKVQLIAFLKTLTDNQYLTDKRFSEF</sequence>
<evidence type="ECO:0000256" key="1">
    <source>
        <dbReference type="ARBA" id="ARBA00004418"/>
    </source>
</evidence>
<evidence type="ECO:0000256" key="2">
    <source>
        <dbReference type="ARBA" id="ARBA00022617"/>
    </source>
</evidence>
<dbReference type="InterPro" id="IPR026259">
    <property type="entry name" value="MauG/Cytc_peroxidase"/>
</dbReference>
<dbReference type="RefSeq" id="WP_074721400.1">
    <property type="nucleotide sequence ID" value="NZ_CBCRVS010000001.1"/>
</dbReference>
<dbReference type="PIRSF" id="PIRSF000294">
    <property type="entry name" value="Cytochrome-c_peroxidase"/>
    <property type="match status" value="1"/>
</dbReference>
<evidence type="ECO:0000256" key="3">
    <source>
        <dbReference type="ARBA" id="ARBA00022723"/>
    </source>
</evidence>
<evidence type="ECO:0000256" key="7">
    <source>
        <dbReference type="ARBA" id="ARBA00023004"/>
    </source>
</evidence>
<dbReference type="GO" id="GO:0042597">
    <property type="term" value="C:periplasmic space"/>
    <property type="evidence" value="ECO:0007669"/>
    <property type="project" value="UniProtKB-SubCell"/>
</dbReference>
<dbReference type="Gene3D" id="1.10.760.10">
    <property type="entry name" value="Cytochrome c-like domain"/>
    <property type="match status" value="2"/>
</dbReference>
<evidence type="ECO:0000256" key="8">
    <source>
        <dbReference type="PIRSR" id="PIRSR000294-1"/>
    </source>
</evidence>
<protein>
    <submittedName>
        <fullName evidence="11">Cytochrome c peroxidase</fullName>
    </submittedName>
</protein>
<dbReference type="AlphaFoldDB" id="A0A1H9FBL8"/>
<dbReference type="EMBL" id="FOFZ01000002">
    <property type="protein sequence ID" value="SEQ35322.1"/>
    <property type="molecule type" value="Genomic_DNA"/>
</dbReference>
<evidence type="ECO:0000259" key="10">
    <source>
        <dbReference type="PROSITE" id="PS51007"/>
    </source>
</evidence>
<evidence type="ECO:0000256" key="6">
    <source>
        <dbReference type="ARBA" id="ARBA00023002"/>
    </source>
</evidence>
<dbReference type="PROSITE" id="PS51257">
    <property type="entry name" value="PROKAR_LIPOPROTEIN"/>
    <property type="match status" value="1"/>
</dbReference>
<dbReference type="InterPro" id="IPR051395">
    <property type="entry name" value="Cytochrome_c_Peroxidase/MauG"/>
</dbReference>
<keyword evidence="4" id="KW-0732">Signal</keyword>
<feature type="binding site" description="covalent" evidence="8">
    <location>
        <position position="74"/>
    </location>
    <ligand>
        <name>heme c</name>
        <dbReference type="ChEBI" id="CHEBI:61717"/>
        <label>1</label>
    </ligand>
</feature>
<gene>
    <name evidence="11" type="ORF">SAMN05444355_102142</name>
</gene>
<dbReference type="InterPro" id="IPR009056">
    <property type="entry name" value="Cyt_c-like_dom"/>
</dbReference>
<dbReference type="PANTHER" id="PTHR30600:SF10">
    <property type="entry name" value="BLL6722 PROTEIN"/>
    <property type="match status" value="1"/>
</dbReference>
<dbReference type="PROSITE" id="PS51007">
    <property type="entry name" value="CYTC"/>
    <property type="match status" value="1"/>
</dbReference>
<dbReference type="PANTHER" id="PTHR30600">
    <property type="entry name" value="CYTOCHROME C PEROXIDASE-RELATED"/>
    <property type="match status" value="1"/>
</dbReference>
<name>A0A1H9FBL8_FLAFI</name>
<keyword evidence="12" id="KW-1185">Reference proteome</keyword>
<accession>A0A1H9FBL8</accession>
<feature type="binding site" description="covalent" evidence="8">
    <location>
        <position position="219"/>
    </location>
    <ligand>
        <name>heme c</name>
        <dbReference type="ChEBI" id="CHEBI:61717"/>
        <label>2</label>
    </ligand>
</feature>
<evidence type="ECO:0000256" key="9">
    <source>
        <dbReference type="PIRSR" id="PIRSR000294-2"/>
    </source>
</evidence>
<keyword evidence="5" id="KW-0574">Periplasm</keyword>
<keyword evidence="7 9" id="KW-0408">Iron</keyword>
<evidence type="ECO:0000313" key="12">
    <source>
        <dbReference type="Proteomes" id="UP000183658"/>
    </source>
</evidence>
<keyword evidence="2 8" id="KW-0349">Heme</keyword>
<dbReference type="InterPro" id="IPR004852">
    <property type="entry name" value="Di-haem_cyt_c_peroxidsae"/>
</dbReference>
<evidence type="ECO:0000313" key="11">
    <source>
        <dbReference type="EMBL" id="SEQ35322.1"/>
    </source>
</evidence>
<keyword evidence="11" id="KW-0575">Peroxidase</keyword>
<evidence type="ECO:0000256" key="4">
    <source>
        <dbReference type="ARBA" id="ARBA00022729"/>
    </source>
</evidence>
<reference evidence="12" key="1">
    <citation type="submission" date="2016-10" db="EMBL/GenBank/DDBJ databases">
        <authorList>
            <person name="Varghese N."/>
            <person name="Submissions S."/>
        </authorList>
    </citation>
    <scope>NUCLEOTIDE SEQUENCE [LARGE SCALE GENOMIC DNA]</scope>
    <source>
        <strain evidence="12">DSM 15719</strain>
    </source>
</reference>
<feature type="domain" description="Cytochrome c" evidence="10">
    <location>
        <begin position="206"/>
        <end position="332"/>
    </location>
</feature>
<dbReference type="Proteomes" id="UP000183658">
    <property type="component" value="Unassembled WGS sequence"/>
</dbReference>
<comment type="cofactor">
    <cofactor evidence="8">
        <name>heme</name>
        <dbReference type="ChEBI" id="CHEBI:30413"/>
    </cofactor>
    <text evidence="8">Binds 2 heme groups.</text>
</comment>
<organism evidence="11 12">
    <name type="scientific">Flavobacterium frigoris</name>
    <dbReference type="NCBI Taxonomy" id="229204"/>
    <lineage>
        <taxon>Bacteria</taxon>
        <taxon>Pseudomonadati</taxon>
        <taxon>Bacteroidota</taxon>
        <taxon>Flavobacteriia</taxon>
        <taxon>Flavobacteriales</taxon>
        <taxon>Flavobacteriaceae</taxon>
        <taxon>Flavobacterium</taxon>
    </lineage>
</organism>
<feature type="binding site" description="covalent" evidence="8">
    <location>
        <position position="77"/>
    </location>
    <ligand>
        <name>heme c</name>
        <dbReference type="ChEBI" id="CHEBI:61717"/>
        <label>1</label>
    </ligand>
</feature>
<comment type="subcellular location">
    <subcellularLocation>
        <location evidence="1">Periplasm</location>
    </subcellularLocation>
</comment>
<keyword evidence="6" id="KW-0560">Oxidoreductase</keyword>
<dbReference type="Pfam" id="PF03150">
    <property type="entry name" value="CCP_MauG"/>
    <property type="match status" value="1"/>
</dbReference>